<feature type="domain" description="EF-hand" evidence="4">
    <location>
        <begin position="258"/>
        <end position="293"/>
    </location>
</feature>
<evidence type="ECO:0000256" key="1">
    <source>
        <dbReference type="ARBA" id="ARBA00022723"/>
    </source>
</evidence>
<dbReference type="GO" id="GO:0005509">
    <property type="term" value="F:calcium ion binding"/>
    <property type="evidence" value="ECO:0007669"/>
    <property type="project" value="InterPro"/>
</dbReference>
<feature type="domain" description="EF-hand" evidence="4">
    <location>
        <begin position="217"/>
        <end position="252"/>
    </location>
</feature>
<feature type="domain" description="EF-hand" evidence="4">
    <location>
        <begin position="174"/>
        <end position="209"/>
    </location>
</feature>
<dbReference type="InterPro" id="IPR018247">
    <property type="entry name" value="EF_Hand_1_Ca_BS"/>
</dbReference>
<dbReference type="PROSITE" id="PS00018">
    <property type="entry name" value="EF_HAND_1"/>
    <property type="match status" value="6"/>
</dbReference>
<dbReference type="SMART" id="SM00054">
    <property type="entry name" value="EFh"/>
    <property type="match status" value="6"/>
</dbReference>
<dbReference type="CDD" id="cd00051">
    <property type="entry name" value="EFh"/>
    <property type="match status" value="1"/>
</dbReference>
<evidence type="ECO:0000256" key="2">
    <source>
        <dbReference type="ARBA" id="ARBA00022737"/>
    </source>
</evidence>
<accession>A0A7S2I9M3</accession>
<dbReference type="Gene3D" id="1.10.238.10">
    <property type="entry name" value="EF-hand"/>
    <property type="match status" value="3"/>
</dbReference>
<keyword evidence="3" id="KW-0106">Calcium</keyword>
<organism evidence="5">
    <name type="scientific">Haptolina brevifila</name>
    <dbReference type="NCBI Taxonomy" id="156173"/>
    <lineage>
        <taxon>Eukaryota</taxon>
        <taxon>Haptista</taxon>
        <taxon>Haptophyta</taxon>
        <taxon>Prymnesiophyceae</taxon>
        <taxon>Prymnesiales</taxon>
        <taxon>Prymnesiaceae</taxon>
        <taxon>Haptolina</taxon>
    </lineage>
</organism>
<dbReference type="InterPro" id="IPR011992">
    <property type="entry name" value="EF-hand-dom_pair"/>
</dbReference>
<dbReference type="PROSITE" id="PS50222">
    <property type="entry name" value="EF_HAND_2"/>
    <property type="match status" value="6"/>
</dbReference>
<keyword evidence="2" id="KW-0677">Repeat</keyword>
<dbReference type="AlphaFoldDB" id="A0A7S2I9M3"/>
<dbReference type="Pfam" id="PF13499">
    <property type="entry name" value="EF-hand_7"/>
    <property type="match status" value="3"/>
</dbReference>
<dbReference type="InterPro" id="IPR002048">
    <property type="entry name" value="EF_hand_dom"/>
</dbReference>
<proteinExistence type="predicted"/>
<feature type="domain" description="EF-hand" evidence="4">
    <location>
        <begin position="390"/>
        <end position="425"/>
    </location>
</feature>
<gene>
    <name evidence="5" type="ORF">CBRE1094_LOCUS32137</name>
</gene>
<feature type="domain" description="EF-hand" evidence="4">
    <location>
        <begin position="301"/>
        <end position="336"/>
    </location>
</feature>
<dbReference type="SUPFAM" id="SSF47473">
    <property type="entry name" value="EF-hand"/>
    <property type="match status" value="2"/>
</dbReference>
<sequence length="441" mass="47500">MVAGGPGAVSLPDEVIAPFEALLSQSLEEVVASQAQQPREAFALVAARICGLDVQGTDARRIKATHAGAESADLKSRYLDSISSELQAAIEEAIEDVGEQHRISGKGSPKSPRDWQQALATALIKATTGRAVAPDTSKGNAKDQASLRSKAAAKMQAAHRGRETRSAIGLADPRASEELRALFRALDTDGDGRVTRKEWGRQLSQHREAVAHAFGGKTMDELGRVFKRLDADSSGDLSWEEFEGGAALALRKAMMSDEARMDLRMLFASIDVDGDGRVSGKEWGQAVTRNAPIMSHYFGGLTAAEIGRAFRRLDVDKSGDLSWDEFEAGVAYLDAATRLDHALSTEEGRRELRTLFDTIDSDGNGRISAKEWGQSVTRNADLMAKYFGGASLEAIGKTFRRLDVDGSGDLSWDEFVASRRLEAAVGGQHESLAEDDEGCMA</sequence>
<feature type="domain" description="EF-hand" evidence="4">
    <location>
        <begin position="347"/>
        <end position="382"/>
    </location>
</feature>
<evidence type="ECO:0000256" key="3">
    <source>
        <dbReference type="ARBA" id="ARBA00022837"/>
    </source>
</evidence>
<reference evidence="5" key="1">
    <citation type="submission" date="2021-01" db="EMBL/GenBank/DDBJ databases">
        <authorList>
            <person name="Corre E."/>
            <person name="Pelletier E."/>
            <person name="Niang G."/>
            <person name="Scheremetjew M."/>
            <person name="Finn R."/>
            <person name="Kale V."/>
            <person name="Holt S."/>
            <person name="Cochrane G."/>
            <person name="Meng A."/>
            <person name="Brown T."/>
            <person name="Cohen L."/>
        </authorList>
    </citation>
    <scope>NUCLEOTIDE SEQUENCE</scope>
    <source>
        <strain evidence="5">UTEX LB 985</strain>
    </source>
</reference>
<evidence type="ECO:0000259" key="4">
    <source>
        <dbReference type="PROSITE" id="PS50222"/>
    </source>
</evidence>
<dbReference type="PANTHER" id="PTHR10891">
    <property type="entry name" value="EF-HAND CALCIUM-BINDING DOMAIN CONTAINING PROTEIN"/>
    <property type="match status" value="1"/>
</dbReference>
<evidence type="ECO:0000313" key="5">
    <source>
        <dbReference type="EMBL" id="CAD9512290.1"/>
    </source>
</evidence>
<protein>
    <recommendedName>
        <fullName evidence="4">EF-hand domain-containing protein</fullName>
    </recommendedName>
</protein>
<dbReference type="InterPro" id="IPR039647">
    <property type="entry name" value="EF_hand_pair_protein_CML-like"/>
</dbReference>
<dbReference type="EMBL" id="HBGU01059125">
    <property type="protein sequence ID" value="CAD9512290.1"/>
    <property type="molecule type" value="Transcribed_RNA"/>
</dbReference>
<name>A0A7S2I9M3_9EUKA</name>
<keyword evidence="1" id="KW-0479">Metal-binding</keyword>